<accession>A0A1A8XJZ6</accession>
<evidence type="ECO:0000313" key="3">
    <source>
        <dbReference type="EMBL" id="SBT05504.1"/>
    </source>
</evidence>
<feature type="signal peptide" evidence="2">
    <location>
        <begin position="1"/>
        <end position="28"/>
    </location>
</feature>
<evidence type="ECO:0000256" key="2">
    <source>
        <dbReference type="SAM" id="SignalP"/>
    </source>
</evidence>
<name>A0A1A8XJZ6_9RHOO</name>
<dbReference type="AlphaFoldDB" id="A0A1A8XJZ6"/>
<dbReference type="PROSITE" id="PS51257">
    <property type="entry name" value="PROKAR_LIPOPROTEIN"/>
    <property type="match status" value="1"/>
</dbReference>
<feature type="compositionally biased region" description="Low complexity" evidence="1">
    <location>
        <begin position="196"/>
        <end position="208"/>
    </location>
</feature>
<evidence type="ECO:0000256" key="1">
    <source>
        <dbReference type="SAM" id="MobiDB-lite"/>
    </source>
</evidence>
<dbReference type="EMBL" id="FLQY01000064">
    <property type="protein sequence ID" value="SBT05504.1"/>
    <property type="molecule type" value="Genomic_DNA"/>
</dbReference>
<proteinExistence type="predicted"/>
<gene>
    <name evidence="3" type="ORF">PROAA_1560009</name>
</gene>
<feature type="compositionally biased region" description="Basic and acidic residues" evidence="1">
    <location>
        <begin position="171"/>
        <end position="195"/>
    </location>
</feature>
<keyword evidence="2" id="KW-0732">Signal</keyword>
<sequence>MNKTNFASLVLGAIGFLALTGCAQPSLAARLVDVSVVNRSTGERLTPYRHHGKFYIAGTPGDNYSIELRSRRSERLLTVLSVDGVNVLTGETAAPLQSGYVLDDRQSYGISGWRKSMNDVAQFVFTALPNSYAARTGRPDNVGVIGVAVFREKVVPPLARYGTTAPFPATKEARHPEPARDADEGPVRQAAKSESEASTGASKSTASGKLAERRANLAAADSASPGEFEKKAERLGTGHGEREYSPTRYTGFERARDTPDEIVTIYYDSRDNLIARGIIPTPWLAEPTPFPANARFVPDPRS</sequence>
<keyword evidence="4" id="KW-1185">Reference proteome</keyword>
<organism evidence="3 4">
    <name type="scientific">Candidatus Propionivibrio aalborgensis</name>
    <dbReference type="NCBI Taxonomy" id="1860101"/>
    <lineage>
        <taxon>Bacteria</taxon>
        <taxon>Pseudomonadati</taxon>
        <taxon>Pseudomonadota</taxon>
        <taxon>Betaproteobacteria</taxon>
        <taxon>Rhodocyclales</taxon>
        <taxon>Rhodocyclaceae</taxon>
        <taxon>Propionivibrio</taxon>
    </lineage>
</organism>
<dbReference type="RefSeq" id="WP_186410186.1">
    <property type="nucleotide sequence ID" value="NZ_FLQY01000064.1"/>
</dbReference>
<reference evidence="3 4" key="1">
    <citation type="submission" date="2016-06" db="EMBL/GenBank/DDBJ databases">
        <authorList>
            <person name="Kjaerup R.B."/>
            <person name="Dalgaard T.S."/>
            <person name="Juul-Madsen H.R."/>
        </authorList>
    </citation>
    <scope>NUCLEOTIDE SEQUENCE [LARGE SCALE GENOMIC DNA]</scope>
    <source>
        <strain evidence="3">2</strain>
    </source>
</reference>
<dbReference type="Proteomes" id="UP000199600">
    <property type="component" value="Unassembled WGS sequence"/>
</dbReference>
<evidence type="ECO:0000313" key="4">
    <source>
        <dbReference type="Proteomes" id="UP000199600"/>
    </source>
</evidence>
<feature type="compositionally biased region" description="Basic and acidic residues" evidence="1">
    <location>
        <begin position="227"/>
        <end position="255"/>
    </location>
</feature>
<feature type="region of interest" description="Disordered" evidence="1">
    <location>
        <begin position="161"/>
        <end position="255"/>
    </location>
</feature>
<feature type="chain" id="PRO_5008381542" description="Lipoprotein" evidence="2">
    <location>
        <begin position="29"/>
        <end position="302"/>
    </location>
</feature>
<protein>
    <recommendedName>
        <fullName evidence="5">Lipoprotein</fullName>
    </recommendedName>
</protein>
<evidence type="ECO:0008006" key="5">
    <source>
        <dbReference type="Google" id="ProtNLM"/>
    </source>
</evidence>